<dbReference type="PANTHER" id="PTHR43829:SF9">
    <property type="entry name" value="AQUAPORIN-9"/>
    <property type="match status" value="1"/>
</dbReference>
<dbReference type="RefSeq" id="WP_148968997.1">
    <property type="nucleotide sequence ID" value="NZ_JBNIKW010000003.1"/>
</dbReference>
<dbReference type="AlphaFoldDB" id="A0A5D4TSH9"/>
<dbReference type="Pfam" id="PF00230">
    <property type="entry name" value="MIP"/>
    <property type="match status" value="1"/>
</dbReference>
<feature type="transmembrane region" description="Helical" evidence="8">
    <location>
        <begin position="240"/>
        <end position="258"/>
    </location>
</feature>
<dbReference type="InterPro" id="IPR000425">
    <property type="entry name" value="MIP"/>
</dbReference>
<reference evidence="9 10" key="1">
    <citation type="submission" date="2019-08" db="EMBL/GenBank/DDBJ databases">
        <title>Bacillus genomes from the desert of Cuatro Cienegas, Coahuila.</title>
        <authorList>
            <person name="Olmedo-Alvarez G."/>
        </authorList>
    </citation>
    <scope>NUCLEOTIDE SEQUENCE [LARGE SCALE GENOMIC DNA]</scope>
    <source>
        <strain evidence="9 10">CH87b_3T</strain>
    </source>
</reference>
<dbReference type="InterPro" id="IPR023271">
    <property type="entry name" value="Aquaporin-like"/>
</dbReference>
<dbReference type="GO" id="GO:0015254">
    <property type="term" value="F:glycerol channel activity"/>
    <property type="evidence" value="ECO:0007669"/>
    <property type="project" value="TreeGrafter"/>
</dbReference>
<evidence type="ECO:0000256" key="1">
    <source>
        <dbReference type="ARBA" id="ARBA00004141"/>
    </source>
</evidence>
<evidence type="ECO:0000256" key="5">
    <source>
        <dbReference type="ARBA" id="ARBA00022989"/>
    </source>
</evidence>
<dbReference type="Gene3D" id="1.20.1080.10">
    <property type="entry name" value="Glycerol uptake facilitator protein"/>
    <property type="match status" value="1"/>
</dbReference>
<name>A0A5D4TSH9_9BACI</name>
<keyword evidence="5 8" id="KW-1133">Transmembrane helix</keyword>
<evidence type="ECO:0000313" key="9">
    <source>
        <dbReference type="EMBL" id="TYS84565.1"/>
    </source>
</evidence>
<feature type="transmembrane region" description="Helical" evidence="8">
    <location>
        <begin position="163"/>
        <end position="184"/>
    </location>
</feature>
<protein>
    <submittedName>
        <fullName evidence="9">Aquaporin family protein</fullName>
    </submittedName>
</protein>
<dbReference type="EMBL" id="VTEZ01000004">
    <property type="protein sequence ID" value="TYS84565.1"/>
    <property type="molecule type" value="Genomic_DNA"/>
</dbReference>
<keyword evidence="4 7" id="KW-0812">Transmembrane</keyword>
<accession>A0A5D4TSH9</accession>
<dbReference type="NCBIfam" id="TIGR00861">
    <property type="entry name" value="MIP"/>
    <property type="match status" value="1"/>
</dbReference>
<dbReference type="OrthoDB" id="9807293at2"/>
<comment type="similarity">
    <text evidence="2 7">Belongs to the MIP/aquaporin (TC 1.A.8) family.</text>
</comment>
<organism evidence="9 10">
    <name type="scientific">Rossellomorea aquimaris</name>
    <dbReference type="NCBI Taxonomy" id="189382"/>
    <lineage>
        <taxon>Bacteria</taxon>
        <taxon>Bacillati</taxon>
        <taxon>Bacillota</taxon>
        <taxon>Bacilli</taxon>
        <taxon>Bacillales</taxon>
        <taxon>Bacillaceae</taxon>
        <taxon>Rossellomorea</taxon>
    </lineage>
</organism>
<evidence type="ECO:0000256" key="4">
    <source>
        <dbReference type="ARBA" id="ARBA00022692"/>
    </source>
</evidence>
<evidence type="ECO:0000313" key="10">
    <source>
        <dbReference type="Proteomes" id="UP000324269"/>
    </source>
</evidence>
<feature type="transmembrane region" description="Helical" evidence="8">
    <location>
        <begin position="213"/>
        <end position="234"/>
    </location>
</feature>
<evidence type="ECO:0000256" key="3">
    <source>
        <dbReference type="ARBA" id="ARBA00022448"/>
    </source>
</evidence>
<proteinExistence type="inferred from homology"/>
<dbReference type="STRING" id="189382.BHE18_04670"/>
<feature type="transmembrane region" description="Helical" evidence="8">
    <location>
        <begin position="6"/>
        <end position="27"/>
    </location>
</feature>
<comment type="subcellular location">
    <subcellularLocation>
        <location evidence="1">Membrane</location>
        <topology evidence="1">Multi-pass membrane protein</topology>
    </subcellularLocation>
</comment>
<keyword evidence="6 8" id="KW-0472">Membrane</keyword>
<dbReference type="PANTHER" id="PTHR43829">
    <property type="entry name" value="AQUAPORIN OR AQUAGLYCEROPORIN RELATED"/>
    <property type="match status" value="1"/>
</dbReference>
<evidence type="ECO:0000256" key="6">
    <source>
        <dbReference type="ARBA" id="ARBA00023136"/>
    </source>
</evidence>
<feature type="transmembrane region" description="Helical" evidence="8">
    <location>
        <begin position="34"/>
        <end position="55"/>
    </location>
</feature>
<keyword evidence="3 7" id="KW-0813">Transport</keyword>
<dbReference type="SUPFAM" id="SSF81338">
    <property type="entry name" value="Aquaporin-like"/>
    <property type="match status" value="1"/>
</dbReference>
<evidence type="ECO:0000256" key="2">
    <source>
        <dbReference type="ARBA" id="ARBA00006175"/>
    </source>
</evidence>
<dbReference type="InterPro" id="IPR050363">
    <property type="entry name" value="MIP/Aquaporin"/>
</dbReference>
<dbReference type="InterPro" id="IPR022357">
    <property type="entry name" value="MIP_CS"/>
</dbReference>
<feature type="transmembrane region" description="Helical" evidence="8">
    <location>
        <begin position="85"/>
        <end position="105"/>
    </location>
</feature>
<gene>
    <name evidence="9" type="ORF">FZC85_14420</name>
</gene>
<sequence length="276" mass="28963">MTAFLGEVVGTALLIIFGAGVCANVNLKKSFAYNAGWIVITFGWGLGVAMSVYAVGQFSGAHLNPAVTLGLAFNGDFPWGEVPQYILAQMVGAMIGAAITFLHFLPHWHATKDPGVKLGVFATGPAIPHYFSNLLSEIIGTFVLVVGLLSIGANTFTDGLNPFIVGFLIIAIGISLGGTTGYAINPARDLGPRIAHFLLPIPGKGPSNWGYSWVPVVGPVLGGSFGGVFYKAIFVGQVTTSFWVVLVVTLAVLGLAYASDRKISLAQKVHQLSIDN</sequence>
<dbReference type="PRINTS" id="PR00783">
    <property type="entry name" value="MINTRINSICP"/>
</dbReference>
<evidence type="ECO:0000256" key="8">
    <source>
        <dbReference type="SAM" id="Phobius"/>
    </source>
</evidence>
<dbReference type="GO" id="GO:0005886">
    <property type="term" value="C:plasma membrane"/>
    <property type="evidence" value="ECO:0007669"/>
    <property type="project" value="TreeGrafter"/>
</dbReference>
<comment type="caution">
    <text evidence="9">The sequence shown here is derived from an EMBL/GenBank/DDBJ whole genome shotgun (WGS) entry which is preliminary data.</text>
</comment>
<dbReference type="Proteomes" id="UP000324269">
    <property type="component" value="Unassembled WGS sequence"/>
</dbReference>
<dbReference type="PROSITE" id="PS00221">
    <property type="entry name" value="MIP"/>
    <property type="match status" value="1"/>
</dbReference>
<feature type="transmembrane region" description="Helical" evidence="8">
    <location>
        <begin position="138"/>
        <end position="157"/>
    </location>
</feature>
<evidence type="ECO:0000256" key="7">
    <source>
        <dbReference type="RuleBase" id="RU000477"/>
    </source>
</evidence>